<accession>F4RPN8</accession>
<evidence type="ECO:0000256" key="5">
    <source>
        <dbReference type="SAM" id="MobiDB-lite"/>
    </source>
</evidence>
<dbReference type="GO" id="GO:0016020">
    <property type="term" value="C:membrane"/>
    <property type="evidence" value="ECO:0007669"/>
    <property type="project" value="UniProtKB-SubCell"/>
</dbReference>
<dbReference type="eggNOG" id="KOG1441">
    <property type="taxonomic scope" value="Eukaryota"/>
</dbReference>
<keyword evidence="9" id="KW-1185">Reference proteome</keyword>
<dbReference type="AlphaFoldDB" id="F4RPN8"/>
<dbReference type="Pfam" id="PF03151">
    <property type="entry name" value="TPT"/>
    <property type="match status" value="1"/>
</dbReference>
<dbReference type="InterPro" id="IPR037185">
    <property type="entry name" value="EmrE-like"/>
</dbReference>
<evidence type="ECO:0000256" key="3">
    <source>
        <dbReference type="ARBA" id="ARBA00022989"/>
    </source>
</evidence>
<feature type="transmembrane region" description="Helical" evidence="6">
    <location>
        <begin position="39"/>
        <end position="58"/>
    </location>
</feature>
<protein>
    <recommendedName>
        <fullName evidence="7">Sugar phosphate transporter domain-containing protein</fullName>
    </recommendedName>
</protein>
<comment type="subcellular location">
    <subcellularLocation>
        <location evidence="1">Membrane</location>
        <topology evidence="1">Multi-pass membrane protein</topology>
    </subcellularLocation>
</comment>
<evidence type="ECO:0000256" key="1">
    <source>
        <dbReference type="ARBA" id="ARBA00004141"/>
    </source>
</evidence>
<dbReference type="InterPro" id="IPR050186">
    <property type="entry name" value="TPT_transporter"/>
</dbReference>
<dbReference type="RefSeq" id="XP_007411187.1">
    <property type="nucleotide sequence ID" value="XM_007411125.1"/>
</dbReference>
<dbReference type="OrthoDB" id="6418713at2759"/>
<evidence type="ECO:0000313" key="8">
    <source>
        <dbReference type="EMBL" id="EGG05698.1"/>
    </source>
</evidence>
<feature type="transmembrane region" description="Helical" evidence="6">
    <location>
        <begin position="70"/>
        <end position="90"/>
    </location>
</feature>
<feature type="transmembrane region" description="Helical" evidence="6">
    <location>
        <begin position="255"/>
        <end position="278"/>
    </location>
</feature>
<feature type="transmembrane region" description="Helical" evidence="6">
    <location>
        <begin position="139"/>
        <end position="158"/>
    </location>
</feature>
<dbReference type="VEuPathDB" id="FungiDB:MELLADRAFT_116765"/>
<feature type="region of interest" description="Disordered" evidence="5">
    <location>
        <begin position="1"/>
        <end position="36"/>
    </location>
</feature>
<keyword evidence="4 6" id="KW-0472">Membrane</keyword>
<dbReference type="Proteomes" id="UP000001072">
    <property type="component" value="Unassembled WGS sequence"/>
</dbReference>
<feature type="compositionally biased region" description="Low complexity" evidence="5">
    <location>
        <begin position="1"/>
        <end position="28"/>
    </location>
</feature>
<name>F4RPN8_MELLP</name>
<reference evidence="9" key="1">
    <citation type="journal article" date="2011" name="Proc. Natl. Acad. Sci. U.S.A.">
        <title>Obligate biotrophy features unraveled by the genomic analysis of rust fungi.</title>
        <authorList>
            <person name="Duplessis S."/>
            <person name="Cuomo C.A."/>
            <person name="Lin Y.-C."/>
            <person name="Aerts A."/>
            <person name="Tisserant E."/>
            <person name="Veneault-Fourrey C."/>
            <person name="Joly D.L."/>
            <person name="Hacquard S."/>
            <person name="Amselem J."/>
            <person name="Cantarel B.L."/>
            <person name="Chiu R."/>
            <person name="Coutinho P.M."/>
            <person name="Feau N."/>
            <person name="Field M."/>
            <person name="Frey P."/>
            <person name="Gelhaye E."/>
            <person name="Goldberg J."/>
            <person name="Grabherr M.G."/>
            <person name="Kodira C.D."/>
            <person name="Kohler A."/>
            <person name="Kuees U."/>
            <person name="Lindquist E.A."/>
            <person name="Lucas S.M."/>
            <person name="Mago R."/>
            <person name="Mauceli E."/>
            <person name="Morin E."/>
            <person name="Murat C."/>
            <person name="Pangilinan J.L."/>
            <person name="Park R."/>
            <person name="Pearson M."/>
            <person name="Quesneville H."/>
            <person name="Rouhier N."/>
            <person name="Sakthikumar S."/>
            <person name="Salamov A.A."/>
            <person name="Schmutz J."/>
            <person name="Selles B."/>
            <person name="Shapiro H."/>
            <person name="Tanguay P."/>
            <person name="Tuskan G.A."/>
            <person name="Henrissat B."/>
            <person name="Van de Peer Y."/>
            <person name="Rouze P."/>
            <person name="Ellis J.G."/>
            <person name="Dodds P.N."/>
            <person name="Schein J.E."/>
            <person name="Zhong S."/>
            <person name="Hamelin R.C."/>
            <person name="Grigoriev I.V."/>
            <person name="Szabo L.J."/>
            <person name="Martin F."/>
        </authorList>
    </citation>
    <scope>NUCLEOTIDE SEQUENCE [LARGE SCALE GENOMIC DNA]</scope>
    <source>
        <strain evidence="9">98AG31 / pathotype 3-4-7</strain>
    </source>
</reference>
<evidence type="ECO:0000259" key="7">
    <source>
        <dbReference type="Pfam" id="PF03151"/>
    </source>
</evidence>
<dbReference type="HOGENOM" id="CLU_022332_0_2_1"/>
<dbReference type="InterPro" id="IPR004853">
    <property type="entry name" value="Sugar_P_trans_dom"/>
</dbReference>
<dbReference type="KEGG" id="mlr:MELLADRAFT_116765"/>
<dbReference type="EMBL" id="GL883112">
    <property type="protein sequence ID" value="EGG05698.1"/>
    <property type="molecule type" value="Genomic_DNA"/>
</dbReference>
<feature type="transmembrane region" description="Helical" evidence="6">
    <location>
        <begin position="221"/>
        <end position="243"/>
    </location>
</feature>
<feature type="transmembrane region" description="Helical" evidence="6">
    <location>
        <begin position="189"/>
        <end position="209"/>
    </location>
</feature>
<proteinExistence type="predicted"/>
<feature type="transmembrane region" description="Helical" evidence="6">
    <location>
        <begin position="285"/>
        <end position="306"/>
    </location>
</feature>
<feature type="transmembrane region" description="Helical" evidence="6">
    <location>
        <begin position="312"/>
        <end position="330"/>
    </location>
</feature>
<dbReference type="SUPFAM" id="SSF103481">
    <property type="entry name" value="Multidrug resistance efflux transporter EmrE"/>
    <property type="match status" value="1"/>
</dbReference>
<dbReference type="InParanoid" id="F4RPN8"/>
<evidence type="ECO:0000313" key="9">
    <source>
        <dbReference type="Proteomes" id="UP000001072"/>
    </source>
</evidence>
<sequence>MISSSMTSTSSSNSSISTTISTISTSPSNQARTHHHSSFSSSSTLILTIFLSASLTLFNKSIYTTFNFPFPFHILALHFASISLTSRLLVKWTRPKEYASYQERVTWPFWFKNVLTVGLAYGSAILCSNLAYLLLSVSFVQMLKAFTPVVLVVATAILEQQMPPARSVVVVSIISSGVAVAAYGEIHFVLIGALCQFAGSLAEVARLIATQRLLQDLNVDPLVALSALSPICFSMAVILAPIFEGLEPISLIVPRLGLPVIFASILLALALNVVVLFLVSCTSALVLTLAGIVKDIGLIGGSVIFLGSHITSTQIGGYLVATGGLVYFRFSRPPALHSKIETPTYKEVDYEILPMESRD</sequence>
<evidence type="ECO:0000256" key="2">
    <source>
        <dbReference type="ARBA" id="ARBA00022692"/>
    </source>
</evidence>
<feature type="transmembrane region" description="Helical" evidence="6">
    <location>
        <begin position="110"/>
        <end position="133"/>
    </location>
</feature>
<keyword evidence="2 6" id="KW-0812">Transmembrane</keyword>
<feature type="transmembrane region" description="Helical" evidence="6">
    <location>
        <begin position="165"/>
        <end position="183"/>
    </location>
</feature>
<feature type="domain" description="Sugar phosphate transporter" evidence="7">
    <location>
        <begin position="50"/>
        <end position="326"/>
    </location>
</feature>
<organism evidence="9">
    <name type="scientific">Melampsora larici-populina (strain 98AG31 / pathotype 3-4-7)</name>
    <name type="common">Poplar leaf rust fungus</name>
    <dbReference type="NCBI Taxonomy" id="747676"/>
    <lineage>
        <taxon>Eukaryota</taxon>
        <taxon>Fungi</taxon>
        <taxon>Dikarya</taxon>
        <taxon>Basidiomycota</taxon>
        <taxon>Pucciniomycotina</taxon>
        <taxon>Pucciniomycetes</taxon>
        <taxon>Pucciniales</taxon>
        <taxon>Melampsoraceae</taxon>
        <taxon>Melampsora</taxon>
    </lineage>
</organism>
<evidence type="ECO:0000256" key="4">
    <source>
        <dbReference type="ARBA" id="ARBA00023136"/>
    </source>
</evidence>
<evidence type="ECO:0000256" key="6">
    <source>
        <dbReference type="SAM" id="Phobius"/>
    </source>
</evidence>
<dbReference type="PANTHER" id="PTHR11132">
    <property type="entry name" value="SOLUTE CARRIER FAMILY 35"/>
    <property type="match status" value="1"/>
</dbReference>
<dbReference type="GeneID" id="18925882"/>
<keyword evidence="3 6" id="KW-1133">Transmembrane helix</keyword>
<gene>
    <name evidence="8" type="ORF">MELLADRAFT_116765</name>
</gene>